<evidence type="ECO:0000259" key="4">
    <source>
        <dbReference type="Pfam" id="PF01420"/>
    </source>
</evidence>
<reference evidence="5 6" key="1">
    <citation type="submission" date="2015-10" db="EMBL/GenBank/DDBJ databases">
        <title>Draft Genome Sequence of Chlorobium limicola strain Frasassi Growing under Artificial Lighting in the Frasassi Cave System.</title>
        <authorList>
            <person name="Mansor M."/>
            <person name="Macalady J."/>
        </authorList>
    </citation>
    <scope>NUCLEOTIDE SEQUENCE [LARGE SCALE GENOMIC DNA]</scope>
    <source>
        <strain evidence="5 6">Frasassi</strain>
    </source>
</reference>
<dbReference type="PANTHER" id="PTHR30408">
    <property type="entry name" value="TYPE-1 RESTRICTION ENZYME ECOKI SPECIFICITY PROTEIN"/>
    <property type="match status" value="1"/>
</dbReference>
<dbReference type="InterPro" id="IPR000055">
    <property type="entry name" value="Restrct_endonuc_typeI_TRD"/>
</dbReference>
<feature type="domain" description="Type I restriction modification DNA specificity" evidence="4">
    <location>
        <begin position="3"/>
        <end position="158"/>
    </location>
</feature>
<gene>
    <name evidence="5" type="ORF">ASB62_00755</name>
</gene>
<dbReference type="InterPro" id="IPR044946">
    <property type="entry name" value="Restrct_endonuc_typeI_TRD_sf"/>
</dbReference>
<dbReference type="SUPFAM" id="SSF116734">
    <property type="entry name" value="DNA methylase specificity domain"/>
    <property type="match status" value="1"/>
</dbReference>
<organism evidence="5 6">
    <name type="scientific">Chlorobium limicola</name>
    <dbReference type="NCBI Taxonomy" id="1092"/>
    <lineage>
        <taxon>Bacteria</taxon>
        <taxon>Pseudomonadati</taxon>
        <taxon>Chlorobiota</taxon>
        <taxon>Chlorobiia</taxon>
        <taxon>Chlorobiales</taxon>
        <taxon>Chlorobiaceae</taxon>
        <taxon>Chlorobium/Pelodictyon group</taxon>
        <taxon>Chlorobium</taxon>
    </lineage>
</organism>
<dbReference type="GO" id="GO:0003677">
    <property type="term" value="F:DNA binding"/>
    <property type="evidence" value="ECO:0007669"/>
    <property type="project" value="UniProtKB-KW"/>
</dbReference>
<dbReference type="EMBL" id="LMBR01000004">
    <property type="protein sequence ID" value="KUL33076.1"/>
    <property type="molecule type" value="Genomic_DNA"/>
</dbReference>
<dbReference type="InterPro" id="IPR052021">
    <property type="entry name" value="Type-I_RS_S_subunit"/>
</dbReference>
<evidence type="ECO:0000313" key="5">
    <source>
        <dbReference type="EMBL" id="KUL33076.1"/>
    </source>
</evidence>
<keyword evidence="3" id="KW-0238">DNA-binding</keyword>
<evidence type="ECO:0000256" key="1">
    <source>
        <dbReference type="ARBA" id="ARBA00010923"/>
    </source>
</evidence>
<evidence type="ECO:0000313" key="6">
    <source>
        <dbReference type="Proteomes" id="UP000053937"/>
    </source>
</evidence>
<accession>A0A101JU41</accession>
<proteinExistence type="inferred from homology"/>
<dbReference type="Gene3D" id="3.90.220.20">
    <property type="entry name" value="DNA methylase specificity domains"/>
    <property type="match status" value="1"/>
</dbReference>
<dbReference type="PANTHER" id="PTHR30408:SF12">
    <property type="entry name" value="TYPE I RESTRICTION ENZYME MJAVIII SPECIFICITY SUBUNIT"/>
    <property type="match status" value="1"/>
</dbReference>
<dbReference type="CDD" id="cd16961">
    <property type="entry name" value="RMtype1_S_TRD-CR_like"/>
    <property type="match status" value="1"/>
</dbReference>
<sequence length="192" mass="21492">MEVGIKNIANVQVGYSFRSRLEASKGGGIAVIQMKDLLDNNTVGCDELIMIDMDKVKDHHLVRKGDLVFRSRGLVSNAAILLENPGMAVVAAPLLRIRVTKPDRVLPEYLNWYLSQREAQIFLTSRAIGTTQKMISKEVLEDLRVVLPPMEKQKKIVELASLAAREQTLSSLLAEKRKQYISMALTRFAKGE</sequence>
<comment type="similarity">
    <text evidence="1">Belongs to the type-I restriction system S methylase family.</text>
</comment>
<dbReference type="RefSeq" id="WP_059138185.1">
    <property type="nucleotide sequence ID" value="NZ_LMBR01000004.1"/>
</dbReference>
<dbReference type="OrthoDB" id="1002506at2"/>
<evidence type="ECO:0000256" key="2">
    <source>
        <dbReference type="ARBA" id="ARBA00022747"/>
    </source>
</evidence>
<dbReference type="Proteomes" id="UP000053937">
    <property type="component" value="Unassembled WGS sequence"/>
</dbReference>
<dbReference type="GO" id="GO:0009307">
    <property type="term" value="P:DNA restriction-modification system"/>
    <property type="evidence" value="ECO:0007669"/>
    <property type="project" value="UniProtKB-KW"/>
</dbReference>
<protein>
    <recommendedName>
        <fullName evidence="4">Type I restriction modification DNA specificity domain-containing protein</fullName>
    </recommendedName>
</protein>
<evidence type="ECO:0000256" key="3">
    <source>
        <dbReference type="ARBA" id="ARBA00023125"/>
    </source>
</evidence>
<dbReference type="AlphaFoldDB" id="A0A101JU41"/>
<comment type="caution">
    <text evidence="5">The sequence shown here is derived from an EMBL/GenBank/DDBJ whole genome shotgun (WGS) entry which is preliminary data.</text>
</comment>
<keyword evidence="6" id="KW-1185">Reference proteome</keyword>
<keyword evidence="2" id="KW-0680">Restriction system</keyword>
<name>A0A101JU41_CHLLI</name>
<dbReference type="Pfam" id="PF01420">
    <property type="entry name" value="Methylase_S"/>
    <property type="match status" value="1"/>
</dbReference>